<dbReference type="Proteomes" id="UP000324326">
    <property type="component" value="Unassembled WGS sequence"/>
</dbReference>
<evidence type="ECO:0000313" key="1">
    <source>
        <dbReference type="EMBL" id="KAA6450713.1"/>
    </source>
</evidence>
<evidence type="ECO:0000313" key="2">
    <source>
        <dbReference type="Proteomes" id="UP000324326"/>
    </source>
</evidence>
<accession>A0A5M8RTZ4</accession>
<protein>
    <submittedName>
        <fullName evidence="1">Uncharacterized protein</fullName>
    </submittedName>
</protein>
<name>A0A5M8RTZ4_9BACI</name>
<dbReference type="RefSeq" id="WP_148956668.1">
    <property type="nucleotide sequence ID" value="NZ_QSND01000002.1"/>
</dbReference>
<organism evidence="1 2">
    <name type="scientific">Bacillus swezeyi</name>
    <dbReference type="NCBI Taxonomy" id="1925020"/>
    <lineage>
        <taxon>Bacteria</taxon>
        <taxon>Bacillati</taxon>
        <taxon>Bacillota</taxon>
        <taxon>Bacilli</taxon>
        <taxon>Bacillales</taxon>
        <taxon>Bacillaceae</taxon>
        <taxon>Bacillus</taxon>
    </lineage>
</organism>
<dbReference type="STRING" id="1925020.BTA30_08845"/>
<dbReference type="EMBL" id="QSND01000002">
    <property type="protein sequence ID" value="KAA6450713.1"/>
    <property type="molecule type" value="Genomic_DNA"/>
</dbReference>
<dbReference type="AlphaFoldDB" id="A0A5M8RTZ4"/>
<reference evidence="1 2" key="1">
    <citation type="submission" date="2018-08" db="EMBL/GenBank/DDBJ databases">
        <title>Bacillus phenotypic plasticity.</title>
        <authorList>
            <person name="Hurtado E."/>
        </authorList>
    </citation>
    <scope>NUCLEOTIDE SEQUENCE [LARGE SCALE GENOMIC DNA]</scope>
    <source>
        <strain evidence="1 2">427</strain>
    </source>
</reference>
<sequence>MDQNRGMFRLKKSPIQTLLEEEQARLPRIAERLKQAEKEGRFEKEFEVVSLGATDFTETNFRSLRTAECSIGEYINIFTSSGSFFGMVLKNVRMKLI</sequence>
<gene>
    <name evidence="1" type="ORF">DX927_07615</name>
</gene>
<comment type="caution">
    <text evidence="1">The sequence shown here is derived from an EMBL/GenBank/DDBJ whole genome shotgun (WGS) entry which is preliminary data.</text>
</comment>
<proteinExistence type="predicted"/>